<reference evidence="2 3" key="1">
    <citation type="submission" date="2015-08" db="EMBL/GenBank/DDBJ databases">
        <title>Next Generation Sequencing and Analysis of the Genome of Puccinia sorghi L Schw, the Causal Agent of Maize Common Rust.</title>
        <authorList>
            <person name="Rochi L."/>
            <person name="Burguener G."/>
            <person name="Darino M."/>
            <person name="Turjanski A."/>
            <person name="Kreff E."/>
            <person name="Dieguez M.J."/>
            <person name="Sacco F."/>
        </authorList>
    </citation>
    <scope>NUCLEOTIDE SEQUENCE [LARGE SCALE GENOMIC DNA]</scope>
    <source>
        <strain evidence="2 3">RO10H11247</strain>
    </source>
</reference>
<organism evidence="2 3">
    <name type="scientific">Puccinia sorghi</name>
    <dbReference type="NCBI Taxonomy" id="27349"/>
    <lineage>
        <taxon>Eukaryota</taxon>
        <taxon>Fungi</taxon>
        <taxon>Dikarya</taxon>
        <taxon>Basidiomycota</taxon>
        <taxon>Pucciniomycotina</taxon>
        <taxon>Pucciniomycetes</taxon>
        <taxon>Pucciniales</taxon>
        <taxon>Pucciniaceae</taxon>
        <taxon>Puccinia</taxon>
    </lineage>
</organism>
<name>A0A0L6VLU1_9BASI</name>
<feature type="compositionally biased region" description="Basic and acidic residues" evidence="1">
    <location>
        <begin position="22"/>
        <end position="33"/>
    </location>
</feature>
<protein>
    <submittedName>
        <fullName evidence="2">Uncharacterized protein</fullName>
    </submittedName>
</protein>
<dbReference type="AlphaFoldDB" id="A0A0L6VLU1"/>
<dbReference type="VEuPathDB" id="FungiDB:VP01_1454g5"/>
<dbReference type="EMBL" id="LAVV01005054">
    <property type="protein sequence ID" value="KNZ61085.1"/>
    <property type="molecule type" value="Genomic_DNA"/>
</dbReference>
<feature type="compositionally biased region" description="Polar residues" evidence="1">
    <location>
        <begin position="42"/>
        <end position="51"/>
    </location>
</feature>
<comment type="caution">
    <text evidence="2">The sequence shown here is derived from an EMBL/GenBank/DDBJ whole genome shotgun (WGS) entry which is preliminary data.</text>
</comment>
<feature type="region of interest" description="Disordered" evidence="1">
    <location>
        <begin position="1"/>
        <end position="68"/>
    </location>
</feature>
<gene>
    <name evidence="2" type="ORF">VP01_1454g5</name>
</gene>
<sequence length="106" mass="12091">MAVQKRKLTRLERRAQPMPDVIPHDEPLEHQEASKMPVVASTKLSNQEPSRTTTTTTSMARKPKSLTNKQKLKIQRGLEISDKLKNKASKKIARNLNRLTAKTIYD</sequence>
<dbReference type="Proteomes" id="UP000037035">
    <property type="component" value="Unassembled WGS sequence"/>
</dbReference>
<keyword evidence="3" id="KW-1185">Reference proteome</keyword>
<evidence type="ECO:0000313" key="2">
    <source>
        <dbReference type="EMBL" id="KNZ61085.1"/>
    </source>
</evidence>
<evidence type="ECO:0000313" key="3">
    <source>
        <dbReference type="Proteomes" id="UP000037035"/>
    </source>
</evidence>
<proteinExistence type="predicted"/>
<accession>A0A0L6VLU1</accession>
<dbReference type="OrthoDB" id="2499025at2759"/>
<evidence type="ECO:0000256" key="1">
    <source>
        <dbReference type="SAM" id="MobiDB-lite"/>
    </source>
</evidence>